<accession>A0A918RKA4</accession>
<protein>
    <submittedName>
        <fullName evidence="4">Threonine-phosphate decarboxylase</fullName>
    </submittedName>
</protein>
<dbReference type="Pfam" id="PF00155">
    <property type="entry name" value="Aminotran_1_2"/>
    <property type="match status" value="1"/>
</dbReference>
<dbReference type="CDD" id="cd00609">
    <property type="entry name" value="AAT_like"/>
    <property type="match status" value="1"/>
</dbReference>
<comment type="cofactor">
    <cofactor evidence="1">
        <name>pyridoxal 5'-phosphate</name>
        <dbReference type="ChEBI" id="CHEBI:597326"/>
    </cofactor>
</comment>
<dbReference type="GO" id="GO:0030170">
    <property type="term" value="F:pyridoxal phosphate binding"/>
    <property type="evidence" value="ECO:0007669"/>
    <property type="project" value="InterPro"/>
</dbReference>
<dbReference type="PANTHER" id="PTHR42885:SF1">
    <property type="entry name" value="THREONINE-PHOSPHATE DECARBOXYLASE"/>
    <property type="match status" value="1"/>
</dbReference>
<dbReference type="AlphaFoldDB" id="A0A918RKA4"/>
<evidence type="ECO:0000256" key="1">
    <source>
        <dbReference type="ARBA" id="ARBA00001933"/>
    </source>
</evidence>
<dbReference type="Gene3D" id="3.40.640.10">
    <property type="entry name" value="Type I PLP-dependent aspartate aminotransferase-like (Major domain)"/>
    <property type="match status" value="1"/>
</dbReference>
<keyword evidence="2" id="KW-0663">Pyridoxal phosphate</keyword>
<evidence type="ECO:0000313" key="5">
    <source>
        <dbReference type="Proteomes" id="UP000614811"/>
    </source>
</evidence>
<dbReference type="InterPro" id="IPR015424">
    <property type="entry name" value="PyrdxlP-dep_Trfase"/>
</dbReference>
<dbReference type="EMBL" id="BMXA01000001">
    <property type="protein sequence ID" value="GHA02441.1"/>
    <property type="molecule type" value="Genomic_DNA"/>
</dbReference>
<gene>
    <name evidence="4" type="primary">cobC</name>
    <name evidence="4" type="ORF">GCM10008090_09720</name>
</gene>
<name>A0A918RKA4_9GAMM</name>
<evidence type="ECO:0000259" key="3">
    <source>
        <dbReference type="Pfam" id="PF00155"/>
    </source>
</evidence>
<dbReference type="InterPro" id="IPR015422">
    <property type="entry name" value="PyrdxlP-dep_Trfase_small"/>
</dbReference>
<dbReference type="Gene3D" id="3.90.1150.10">
    <property type="entry name" value="Aspartate Aminotransferase, domain 1"/>
    <property type="match status" value="1"/>
</dbReference>
<dbReference type="SUPFAM" id="SSF53383">
    <property type="entry name" value="PLP-dependent transferases"/>
    <property type="match status" value="1"/>
</dbReference>
<organism evidence="4 5">
    <name type="scientific">Arenicella chitinivorans</name>
    <dbReference type="NCBI Taxonomy" id="1329800"/>
    <lineage>
        <taxon>Bacteria</taxon>
        <taxon>Pseudomonadati</taxon>
        <taxon>Pseudomonadota</taxon>
        <taxon>Gammaproteobacteria</taxon>
        <taxon>Arenicellales</taxon>
        <taxon>Arenicellaceae</taxon>
        <taxon>Arenicella</taxon>
    </lineage>
</organism>
<dbReference type="RefSeq" id="WP_189398860.1">
    <property type="nucleotide sequence ID" value="NZ_BMXA01000001.1"/>
</dbReference>
<dbReference type="PANTHER" id="PTHR42885">
    <property type="entry name" value="HISTIDINOL-PHOSPHATE AMINOTRANSFERASE-RELATED"/>
    <property type="match status" value="1"/>
</dbReference>
<dbReference type="InterPro" id="IPR004839">
    <property type="entry name" value="Aminotransferase_I/II_large"/>
</dbReference>
<comment type="caution">
    <text evidence="4">The sequence shown here is derived from an EMBL/GenBank/DDBJ whole genome shotgun (WGS) entry which is preliminary data.</text>
</comment>
<keyword evidence="5" id="KW-1185">Reference proteome</keyword>
<reference evidence="4" key="2">
    <citation type="submission" date="2020-09" db="EMBL/GenBank/DDBJ databases">
        <authorList>
            <person name="Sun Q."/>
            <person name="Kim S."/>
        </authorList>
    </citation>
    <scope>NUCLEOTIDE SEQUENCE</scope>
    <source>
        <strain evidence="4">KCTC 12711</strain>
    </source>
</reference>
<reference evidence="4" key="1">
    <citation type="journal article" date="2014" name="Int. J. Syst. Evol. Microbiol.">
        <title>Complete genome sequence of Corynebacterium casei LMG S-19264T (=DSM 44701T), isolated from a smear-ripened cheese.</title>
        <authorList>
            <consortium name="US DOE Joint Genome Institute (JGI-PGF)"/>
            <person name="Walter F."/>
            <person name="Albersmeier A."/>
            <person name="Kalinowski J."/>
            <person name="Ruckert C."/>
        </authorList>
    </citation>
    <scope>NUCLEOTIDE SEQUENCE</scope>
    <source>
        <strain evidence="4">KCTC 12711</strain>
    </source>
</reference>
<dbReference type="Proteomes" id="UP000614811">
    <property type="component" value="Unassembled WGS sequence"/>
</dbReference>
<dbReference type="InterPro" id="IPR015421">
    <property type="entry name" value="PyrdxlP-dep_Trfase_major"/>
</dbReference>
<feature type="domain" description="Aminotransferase class I/classII large" evidence="3">
    <location>
        <begin position="65"/>
        <end position="346"/>
    </location>
</feature>
<evidence type="ECO:0000256" key="2">
    <source>
        <dbReference type="ARBA" id="ARBA00022898"/>
    </source>
</evidence>
<evidence type="ECO:0000313" key="4">
    <source>
        <dbReference type="EMBL" id="GHA02441.1"/>
    </source>
</evidence>
<sequence>MTIASNNNALMRAPKHGGDVGRAILQYGGSAQDWLDLSTGISPWSYPLPNIDDALWHQLPTEPTSLSLAAADYYGCTRAHVVATPGSQLAIRLLPTLLHAQSHVAIPQVGYQEHRYGWQRAGHHIHFYKDSTELNTLVATQQVEHAVVINPNNPTTERYTAEELRALGDTLRGLLLVDEAFADTETSSMVGQLDAMPNLLILRSPGKFFGLAGARIGFLLSRHRIADALKTLLMPWSLSAPACYVVESALRDKAWQVAQQRRIRQSRDHQERHLSQFLASRSPTLELRVESLYCCLLGAAQPLYELHRALAQQKIWTRINTPQEPAPWLRLGLAGPARARLKSALDNVLNQQLD</sequence>
<proteinExistence type="predicted"/>